<keyword evidence="2 7" id="KW-0813">Transport</keyword>
<accession>A0ABS6K8K2</accession>
<feature type="transmembrane region" description="Helical" evidence="7">
    <location>
        <begin position="88"/>
        <end position="109"/>
    </location>
</feature>
<dbReference type="Gene3D" id="1.10.3720.10">
    <property type="entry name" value="MetI-like"/>
    <property type="match status" value="1"/>
</dbReference>
<evidence type="ECO:0000256" key="6">
    <source>
        <dbReference type="ARBA" id="ARBA00023136"/>
    </source>
</evidence>
<keyword evidence="4 7" id="KW-0812">Transmembrane</keyword>
<evidence type="ECO:0000256" key="2">
    <source>
        <dbReference type="ARBA" id="ARBA00022448"/>
    </source>
</evidence>
<comment type="caution">
    <text evidence="9">The sequence shown here is derived from an EMBL/GenBank/DDBJ whole genome shotgun (WGS) entry which is preliminary data.</text>
</comment>
<dbReference type="InterPro" id="IPR035906">
    <property type="entry name" value="MetI-like_sf"/>
</dbReference>
<dbReference type="SUPFAM" id="SSF161098">
    <property type="entry name" value="MetI-like"/>
    <property type="match status" value="1"/>
</dbReference>
<evidence type="ECO:0000256" key="1">
    <source>
        <dbReference type="ARBA" id="ARBA00004651"/>
    </source>
</evidence>
<keyword evidence="5 7" id="KW-1133">Transmembrane helix</keyword>
<dbReference type="InterPro" id="IPR051393">
    <property type="entry name" value="ABC_transporter_permease"/>
</dbReference>
<dbReference type="InterPro" id="IPR000515">
    <property type="entry name" value="MetI-like"/>
</dbReference>
<reference evidence="9 10" key="1">
    <citation type="submission" date="2021-06" db="EMBL/GenBank/DDBJ databases">
        <title>Description of novel taxa of the family Lachnospiraceae.</title>
        <authorList>
            <person name="Chaplin A.V."/>
            <person name="Sokolova S.R."/>
            <person name="Pikina A.P."/>
            <person name="Korzhanova M."/>
            <person name="Belova V."/>
            <person name="Korostin D."/>
            <person name="Efimov B.A."/>
        </authorList>
    </citation>
    <scope>NUCLEOTIDE SEQUENCE [LARGE SCALE GENOMIC DNA]</scope>
    <source>
        <strain evidence="9 10">ASD4241</strain>
    </source>
</reference>
<keyword evidence="10" id="KW-1185">Reference proteome</keyword>
<feature type="domain" description="ABC transmembrane type-1" evidence="8">
    <location>
        <begin position="84"/>
        <end position="298"/>
    </location>
</feature>
<evidence type="ECO:0000313" key="10">
    <source>
        <dbReference type="Proteomes" id="UP001314681"/>
    </source>
</evidence>
<feature type="transmembrane region" description="Helical" evidence="7">
    <location>
        <begin position="121"/>
        <end position="142"/>
    </location>
</feature>
<dbReference type="PANTHER" id="PTHR30193">
    <property type="entry name" value="ABC TRANSPORTER PERMEASE PROTEIN"/>
    <property type="match status" value="1"/>
</dbReference>
<protein>
    <submittedName>
        <fullName evidence="9">Sugar ABC transporter permease</fullName>
    </submittedName>
</protein>
<dbReference type="Pfam" id="PF00528">
    <property type="entry name" value="BPD_transp_1"/>
    <property type="match status" value="1"/>
</dbReference>
<evidence type="ECO:0000256" key="5">
    <source>
        <dbReference type="ARBA" id="ARBA00022989"/>
    </source>
</evidence>
<organism evidence="9 10">
    <name type="scientific">Diplocloster modestus</name>
    <dbReference type="NCBI Taxonomy" id="2850322"/>
    <lineage>
        <taxon>Bacteria</taxon>
        <taxon>Bacillati</taxon>
        <taxon>Bacillota</taxon>
        <taxon>Clostridia</taxon>
        <taxon>Lachnospirales</taxon>
        <taxon>Lachnospiraceae</taxon>
        <taxon>Diplocloster</taxon>
    </lineage>
</organism>
<comment type="subcellular location">
    <subcellularLocation>
        <location evidence="1 7">Cell membrane</location>
        <topology evidence="1 7">Multi-pass membrane protein</topology>
    </subcellularLocation>
</comment>
<gene>
    <name evidence="9" type="ORF">KTH90_12565</name>
</gene>
<evidence type="ECO:0000256" key="3">
    <source>
        <dbReference type="ARBA" id="ARBA00022475"/>
    </source>
</evidence>
<feature type="transmembrane region" description="Helical" evidence="7">
    <location>
        <begin position="170"/>
        <end position="193"/>
    </location>
</feature>
<keyword evidence="3" id="KW-1003">Cell membrane</keyword>
<dbReference type="CDD" id="cd06261">
    <property type="entry name" value="TM_PBP2"/>
    <property type="match status" value="1"/>
</dbReference>
<dbReference type="PANTHER" id="PTHR30193:SF1">
    <property type="entry name" value="ABC TRANSPORTER PERMEASE PROTEIN YESP-RELATED"/>
    <property type="match status" value="1"/>
</dbReference>
<dbReference type="PROSITE" id="PS50928">
    <property type="entry name" value="ABC_TM1"/>
    <property type="match status" value="1"/>
</dbReference>
<evidence type="ECO:0000313" key="9">
    <source>
        <dbReference type="EMBL" id="MBU9726848.1"/>
    </source>
</evidence>
<feature type="transmembrane region" description="Helical" evidence="7">
    <location>
        <begin position="24"/>
        <end position="42"/>
    </location>
</feature>
<sequence>MFKKENKNSGQRKSKCLAKRERRYFFAFTGIALIGFLIFYVYPIGRTFYLSLTNTRIGSSGTDFVGLGNYIDVLTKDKLFLKAVKQSLIYALSTGPLILLLALLTALLLNAKIRARGVFRTIFFIPCIIPTFAVAAAFKGLFHPSSGVVNMILDYFGIEGPGWYMSSKTALLTLVIVSAWGFGVKMIIFLAGLQEVPESLYEVARLDGAGRFKQFWHVTFPEISHVFFFNVVMTTIDCFKSFNIAYFMGNGEGYPANSTLLFPIYLYNTAFKTPFKLGYASTLSWLFFMIILGFTVINFGLKKFYVSDDGE</sequence>
<feature type="transmembrane region" description="Helical" evidence="7">
    <location>
        <begin position="277"/>
        <end position="301"/>
    </location>
</feature>
<proteinExistence type="inferred from homology"/>
<dbReference type="RefSeq" id="WP_238726904.1">
    <property type="nucleotide sequence ID" value="NZ_JAHQCX010000007.1"/>
</dbReference>
<evidence type="ECO:0000256" key="7">
    <source>
        <dbReference type="RuleBase" id="RU363032"/>
    </source>
</evidence>
<dbReference type="EMBL" id="JAHQCX010000007">
    <property type="protein sequence ID" value="MBU9726848.1"/>
    <property type="molecule type" value="Genomic_DNA"/>
</dbReference>
<keyword evidence="6 7" id="KW-0472">Membrane</keyword>
<name>A0ABS6K8K2_9FIRM</name>
<evidence type="ECO:0000259" key="8">
    <source>
        <dbReference type="PROSITE" id="PS50928"/>
    </source>
</evidence>
<evidence type="ECO:0000256" key="4">
    <source>
        <dbReference type="ARBA" id="ARBA00022692"/>
    </source>
</evidence>
<dbReference type="Proteomes" id="UP001314681">
    <property type="component" value="Unassembled WGS sequence"/>
</dbReference>
<comment type="similarity">
    <text evidence="7">Belongs to the binding-protein-dependent transport system permease family.</text>
</comment>